<dbReference type="EMBL" id="IAAA01011938">
    <property type="protein sequence ID" value="LAA06151.1"/>
    <property type="molecule type" value="mRNA"/>
</dbReference>
<reference evidence="2" key="1">
    <citation type="journal article" date="2016" name="Mol. Ecol. Resour.">
        <title>Evaluation of the impact of RNA preservation methods of spiders for de novo transcriptome assembly.</title>
        <authorList>
            <person name="Kono N."/>
            <person name="Nakamura H."/>
            <person name="Ito Y."/>
            <person name="Tomita M."/>
            <person name="Arakawa K."/>
        </authorList>
    </citation>
    <scope>NUCLEOTIDE SEQUENCE</scope>
    <source>
        <tissue evidence="2">Whole body</tissue>
    </source>
</reference>
<dbReference type="OrthoDB" id="5983780at2759"/>
<dbReference type="GO" id="GO:0000350">
    <property type="term" value="P:generation of catalytic spliceosome for second transesterification step"/>
    <property type="evidence" value="ECO:0007669"/>
    <property type="project" value="InterPro"/>
</dbReference>
<dbReference type="EMBL" id="IAAA01011939">
    <property type="protein sequence ID" value="LAA06152.1"/>
    <property type="molecule type" value="mRNA"/>
</dbReference>
<feature type="region of interest" description="Disordered" evidence="1">
    <location>
        <begin position="170"/>
        <end position="207"/>
    </location>
</feature>
<dbReference type="AlphaFoldDB" id="A0A2L2YDB8"/>
<dbReference type="InterPro" id="IPR009360">
    <property type="entry name" value="Isy1"/>
</dbReference>
<accession>A0A2L2YDB8</accession>
<protein>
    <submittedName>
        <fullName evidence="2">Uncharacterized protein</fullName>
    </submittedName>
</protein>
<dbReference type="Pfam" id="PF06246">
    <property type="entry name" value="Isy1"/>
    <property type="match status" value="1"/>
</dbReference>
<name>A0A2L2YDB8_PARTP</name>
<evidence type="ECO:0000256" key="1">
    <source>
        <dbReference type="SAM" id="MobiDB-lite"/>
    </source>
</evidence>
<organism evidence="2">
    <name type="scientific">Parasteatoda tepidariorum</name>
    <name type="common">Common house spider</name>
    <name type="synonym">Achaearanea tepidariorum</name>
    <dbReference type="NCBI Taxonomy" id="114398"/>
    <lineage>
        <taxon>Eukaryota</taxon>
        <taxon>Metazoa</taxon>
        <taxon>Ecdysozoa</taxon>
        <taxon>Arthropoda</taxon>
        <taxon>Chelicerata</taxon>
        <taxon>Arachnida</taxon>
        <taxon>Araneae</taxon>
        <taxon>Araneomorphae</taxon>
        <taxon>Entelegynae</taxon>
        <taxon>Araneoidea</taxon>
        <taxon>Theridiidae</taxon>
        <taxon>Parasteatoda</taxon>
    </lineage>
</organism>
<sequence length="220" mass="25670">MARNEEKHYGRLNRLYLSAEKKKYEEAHPARPKLDSLYTVEEIKKWLPSIKRDIDFYLKKSQVTCYSDQHIAECGEKIVKLEREFKAFVRKIKQLSPDATDPIPWTSRGYKRKFNDDPIDVKDKSEFEPIPCPILEQEKPKKNDPPVFFVNMDLMDKPLCFSTNLKENENSKPSIERIQHECNPSSSESVELSSKEESSIAHASTRRIVNYEYSSDSDCS</sequence>
<proteinExistence type="evidence at transcript level"/>
<feature type="compositionally biased region" description="Basic and acidic residues" evidence="1">
    <location>
        <begin position="170"/>
        <end position="180"/>
    </location>
</feature>
<evidence type="ECO:0000313" key="2">
    <source>
        <dbReference type="EMBL" id="LAA06151.1"/>
    </source>
</evidence>